<feature type="region of interest" description="Disordered" evidence="4">
    <location>
        <begin position="899"/>
        <end position="918"/>
    </location>
</feature>
<evidence type="ECO:0000256" key="1">
    <source>
        <dbReference type="ARBA" id="ARBA00012528"/>
    </source>
</evidence>
<evidence type="ECO:0000256" key="5">
    <source>
        <dbReference type="SAM" id="Phobius"/>
    </source>
</evidence>
<dbReference type="SMART" id="SM00304">
    <property type="entry name" value="HAMP"/>
    <property type="match status" value="1"/>
</dbReference>
<dbReference type="NCBIfam" id="TIGR00254">
    <property type="entry name" value="GGDEF"/>
    <property type="match status" value="1"/>
</dbReference>
<dbReference type="PANTHER" id="PTHR45138:SF9">
    <property type="entry name" value="DIGUANYLATE CYCLASE DGCM-RELATED"/>
    <property type="match status" value="1"/>
</dbReference>
<reference evidence="9" key="1">
    <citation type="submission" date="2023-03" db="EMBL/GenBank/DDBJ databases">
        <title>Chitinimonas shenzhenensis gen. nov., sp. nov., a novel member of family Burkholderiaceae isolated from activated sludge collected in Shen Zhen, China.</title>
        <authorList>
            <person name="Wang X."/>
        </authorList>
    </citation>
    <scope>NUCLEOTIDE SEQUENCE</scope>
    <source>
        <strain evidence="9">DQS-5</strain>
    </source>
</reference>
<dbReference type="SUPFAM" id="SSF55073">
    <property type="entry name" value="Nucleotide cyclase"/>
    <property type="match status" value="1"/>
</dbReference>
<dbReference type="Pfam" id="PF00989">
    <property type="entry name" value="PAS"/>
    <property type="match status" value="1"/>
</dbReference>
<keyword evidence="3" id="KW-0175">Coiled coil</keyword>
<dbReference type="InterPro" id="IPR013767">
    <property type="entry name" value="PAS_fold"/>
</dbReference>
<dbReference type="PROSITE" id="PS50887">
    <property type="entry name" value="GGDEF"/>
    <property type="match status" value="1"/>
</dbReference>
<proteinExistence type="predicted"/>
<dbReference type="Gene3D" id="3.30.70.270">
    <property type="match status" value="1"/>
</dbReference>
<comment type="caution">
    <text evidence="9">The sequence shown here is derived from an EMBL/GenBank/DDBJ whole genome shotgun (WGS) entry which is preliminary data.</text>
</comment>
<dbReference type="Gene3D" id="6.10.340.10">
    <property type="match status" value="1"/>
</dbReference>
<dbReference type="PROSITE" id="PS50112">
    <property type="entry name" value="PAS"/>
    <property type="match status" value="2"/>
</dbReference>
<keyword evidence="5" id="KW-1133">Transmembrane helix</keyword>
<dbReference type="InterPro" id="IPR043128">
    <property type="entry name" value="Rev_trsase/Diguanyl_cyclase"/>
</dbReference>
<evidence type="ECO:0000313" key="9">
    <source>
        <dbReference type="EMBL" id="MDK2125520.1"/>
    </source>
</evidence>
<dbReference type="CDD" id="cd01949">
    <property type="entry name" value="GGDEF"/>
    <property type="match status" value="1"/>
</dbReference>
<comment type="catalytic activity">
    <reaction evidence="2">
        <text>2 GTP = 3',3'-c-di-GMP + 2 diphosphate</text>
        <dbReference type="Rhea" id="RHEA:24898"/>
        <dbReference type="ChEBI" id="CHEBI:33019"/>
        <dbReference type="ChEBI" id="CHEBI:37565"/>
        <dbReference type="ChEBI" id="CHEBI:58805"/>
        <dbReference type="EC" id="2.7.7.65"/>
    </reaction>
</comment>
<dbReference type="InterPro" id="IPR029787">
    <property type="entry name" value="Nucleotide_cyclase"/>
</dbReference>
<keyword evidence="10" id="KW-1185">Reference proteome</keyword>
<dbReference type="SUPFAM" id="SSF55785">
    <property type="entry name" value="PYP-like sensor domain (PAS domain)"/>
    <property type="match status" value="2"/>
</dbReference>
<feature type="transmembrane region" description="Helical" evidence="5">
    <location>
        <begin position="314"/>
        <end position="334"/>
    </location>
</feature>
<evidence type="ECO:0000259" key="7">
    <source>
        <dbReference type="PROSITE" id="PS50885"/>
    </source>
</evidence>
<accession>A0ABT7DZN0</accession>
<feature type="domain" description="PAS" evidence="6">
    <location>
        <begin position="433"/>
        <end position="503"/>
    </location>
</feature>
<dbReference type="InterPro" id="IPR013656">
    <property type="entry name" value="PAS_4"/>
</dbReference>
<dbReference type="InterPro" id="IPR000014">
    <property type="entry name" value="PAS"/>
</dbReference>
<dbReference type="EC" id="2.7.7.65" evidence="1"/>
<feature type="domain" description="HAMP" evidence="7">
    <location>
        <begin position="334"/>
        <end position="386"/>
    </location>
</feature>
<keyword evidence="5" id="KW-0472">Membrane</keyword>
<dbReference type="Pfam" id="PF00672">
    <property type="entry name" value="HAMP"/>
    <property type="match status" value="1"/>
</dbReference>
<dbReference type="Proteomes" id="UP001172778">
    <property type="component" value="Unassembled WGS sequence"/>
</dbReference>
<dbReference type="PROSITE" id="PS50885">
    <property type="entry name" value="HAMP"/>
    <property type="match status" value="1"/>
</dbReference>
<evidence type="ECO:0000256" key="2">
    <source>
        <dbReference type="ARBA" id="ARBA00034247"/>
    </source>
</evidence>
<dbReference type="Pfam" id="PF08448">
    <property type="entry name" value="PAS_4"/>
    <property type="match status" value="1"/>
</dbReference>
<dbReference type="SMART" id="SM00091">
    <property type="entry name" value="PAS"/>
    <property type="match status" value="2"/>
</dbReference>
<dbReference type="GO" id="GO:0052621">
    <property type="term" value="F:diguanylate cyclase activity"/>
    <property type="evidence" value="ECO:0007669"/>
    <property type="project" value="UniProtKB-EC"/>
</dbReference>
<feature type="compositionally biased region" description="Low complexity" evidence="4">
    <location>
        <begin position="904"/>
        <end position="918"/>
    </location>
</feature>
<feature type="domain" description="PAS" evidence="6">
    <location>
        <begin position="597"/>
        <end position="666"/>
    </location>
</feature>
<evidence type="ECO:0000259" key="6">
    <source>
        <dbReference type="PROSITE" id="PS50112"/>
    </source>
</evidence>
<evidence type="ECO:0000259" key="8">
    <source>
        <dbReference type="PROSITE" id="PS50887"/>
    </source>
</evidence>
<keyword evidence="5" id="KW-0812">Transmembrane</keyword>
<evidence type="ECO:0000256" key="3">
    <source>
        <dbReference type="SAM" id="Coils"/>
    </source>
</evidence>
<dbReference type="CDD" id="cd06225">
    <property type="entry name" value="HAMP"/>
    <property type="match status" value="1"/>
</dbReference>
<evidence type="ECO:0000313" key="10">
    <source>
        <dbReference type="Proteomes" id="UP001172778"/>
    </source>
</evidence>
<dbReference type="Gene3D" id="3.30.450.20">
    <property type="entry name" value="PAS domain"/>
    <property type="match status" value="3"/>
</dbReference>
<dbReference type="InterPro" id="IPR050469">
    <property type="entry name" value="Diguanylate_Cyclase"/>
</dbReference>
<dbReference type="RefSeq" id="WP_284101831.1">
    <property type="nucleotide sequence ID" value="NZ_JARRAF010000020.1"/>
</dbReference>
<dbReference type="NCBIfam" id="TIGR00229">
    <property type="entry name" value="sensory_box"/>
    <property type="match status" value="2"/>
</dbReference>
<feature type="domain" description="GGDEF" evidence="8">
    <location>
        <begin position="759"/>
        <end position="894"/>
    </location>
</feature>
<dbReference type="Pfam" id="PF00990">
    <property type="entry name" value="GGDEF"/>
    <property type="match status" value="1"/>
</dbReference>
<dbReference type="CDD" id="cd00130">
    <property type="entry name" value="PAS"/>
    <property type="match status" value="2"/>
</dbReference>
<name>A0ABT7DZN0_9NEIS</name>
<protein>
    <recommendedName>
        <fullName evidence="1">diguanylate cyclase</fullName>
        <ecNumber evidence="1">2.7.7.65</ecNumber>
    </recommendedName>
</protein>
<dbReference type="EMBL" id="JARRAF010000020">
    <property type="protein sequence ID" value="MDK2125520.1"/>
    <property type="molecule type" value="Genomic_DNA"/>
</dbReference>
<feature type="coiled-coil region" evidence="3">
    <location>
        <begin position="378"/>
        <end position="412"/>
    </location>
</feature>
<dbReference type="CDD" id="cd18774">
    <property type="entry name" value="PDC2_HK_sensor"/>
    <property type="match status" value="1"/>
</dbReference>
<sequence>MIAPRLSSKLILLLVVTLCASTIGLSFSIWQELRTTRAEVEAQSKTISDQYTETYLSQLCRSRATLLDVRLAELQTRLLHDAKALSGLIANRPDEQTIKQAQFGTIDQGANVWFLPTGKPYVLLPSRSGANMRKEPVPDSFTSITSTGPEPGWHPPRIDDFGVRNRWVVDFTAPVSNGRGDHGILGASVALGQLLAELDRSNAVPNSYSALADANGHLLGVSLSQTSTGYSYEQNSELIQDAAIIERTLANLKTGESDLIKVSIHDEQHYLVLRPLASVPWRLVIVIPERSASPVTNNLSQVLQDARQRSLKRIISGQLVTLCIIIGIALGWLARLVEPLEKLATVARLAAQGDFSRRVYLKQNDEVAEVASAFNAMAERVETTVRQLETSNQELATTNQHLSLKLDELQIANRARQREMARREHIEAALRDSEARLTALLRYTPILVTLKDLEGRYLLANARFSRLCNLLPEQIIGRTDRELFEPEVAAMLHNHDGHALKLGDLTPTEEWLPYEGEQRLFLTTRFILNDPLGSPYAIGTTATDITERWQTEQELLDTKANLDRLVEERTMALSAANAALEREISQTQRLVSELEESEQRYSLLLDHASDGVVLTQDDKILLANPAFARLVGVSGQEVLDRAFIDFVSPNFRDKFEMRSRQRLAGDRVDTIDDTRLLDMFGKEIEVEVSSGIVSLHGKPALIAILRDVQQRKQAERALKEANEHLRRLAITDALTGLYNRRHLMQQLELEFARAERYDMPLSVLMIDIDHFKHVNDQFGHQVGDKVLQHVAEILRDRTRNTDFVGRYGGEEFTVILTNTGSQDAAALGESLRSKLESTPCQLDGVNPVRLTISLGCAAIPHTEIHSTDSLLKHADDALYKAKHAGRNQLWLDESGCFTPGAALEPDSPSQPPQASAEP</sequence>
<keyword evidence="9" id="KW-0548">Nucleotidyltransferase</keyword>
<dbReference type="SMART" id="SM00267">
    <property type="entry name" value="GGDEF"/>
    <property type="match status" value="1"/>
</dbReference>
<dbReference type="InterPro" id="IPR003660">
    <property type="entry name" value="HAMP_dom"/>
</dbReference>
<dbReference type="InterPro" id="IPR000160">
    <property type="entry name" value="GGDEF_dom"/>
</dbReference>
<dbReference type="InterPro" id="IPR035965">
    <property type="entry name" value="PAS-like_dom_sf"/>
</dbReference>
<evidence type="ECO:0000256" key="4">
    <source>
        <dbReference type="SAM" id="MobiDB-lite"/>
    </source>
</evidence>
<organism evidence="9 10">
    <name type="scientific">Parachitinimonas caeni</name>
    <dbReference type="NCBI Taxonomy" id="3031301"/>
    <lineage>
        <taxon>Bacteria</taxon>
        <taxon>Pseudomonadati</taxon>
        <taxon>Pseudomonadota</taxon>
        <taxon>Betaproteobacteria</taxon>
        <taxon>Neisseriales</taxon>
        <taxon>Chitinibacteraceae</taxon>
        <taxon>Parachitinimonas</taxon>
    </lineage>
</organism>
<dbReference type="SUPFAM" id="SSF158472">
    <property type="entry name" value="HAMP domain-like"/>
    <property type="match status" value="1"/>
</dbReference>
<dbReference type="PANTHER" id="PTHR45138">
    <property type="entry name" value="REGULATORY COMPONENTS OF SENSORY TRANSDUCTION SYSTEM"/>
    <property type="match status" value="1"/>
</dbReference>
<keyword evidence="9" id="KW-0808">Transferase</keyword>
<gene>
    <name evidence="9" type="ORF">PZA18_15810</name>
</gene>